<name>A1SV49_PSYIN</name>
<dbReference type="InterPro" id="IPR024473">
    <property type="entry name" value="Transposases_IS4_N"/>
</dbReference>
<evidence type="ECO:0000313" key="2">
    <source>
        <dbReference type="EMBL" id="ABM03364.1"/>
    </source>
</evidence>
<evidence type="ECO:0000259" key="1">
    <source>
        <dbReference type="Pfam" id="PF13006"/>
    </source>
</evidence>
<dbReference type="EMBL" id="CP000510">
    <property type="protein sequence ID" value="ABM03364.1"/>
    <property type="molecule type" value="Genomic_DNA"/>
</dbReference>
<accession>A1SV49</accession>
<feature type="domain" description="Transposase IS4 N-terminal" evidence="1">
    <location>
        <begin position="1"/>
        <end position="55"/>
    </location>
</feature>
<keyword evidence="3" id="KW-1185">Reference proteome</keyword>
<dbReference type="Proteomes" id="UP000000639">
    <property type="component" value="Chromosome"/>
</dbReference>
<protein>
    <submittedName>
        <fullName evidence="2">ISSod7, transposase</fullName>
    </submittedName>
</protein>
<sequence>MEKMVWAVVGMALFRKYSMRQLVNQLDIILPNGEPYVASSAVTQARKKLGYQAIESISNQTQSLWHEKSEHPMWCGLSLLGGDCKKTEDECLLFS</sequence>
<reference evidence="2 3" key="1">
    <citation type="submission" date="2007-01" db="EMBL/GenBank/DDBJ databases">
        <title>Complete sequence of Psychromonas ingrahamii 37.</title>
        <authorList>
            <consortium name="US DOE Joint Genome Institute"/>
            <person name="Copeland A."/>
            <person name="Lucas S."/>
            <person name="Lapidus A."/>
            <person name="Barry K."/>
            <person name="Detter J.C."/>
            <person name="Glavina del Rio T."/>
            <person name="Hammon N."/>
            <person name="Israni S."/>
            <person name="Dalin E."/>
            <person name="Tice H."/>
            <person name="Pitluck S."/>
            <person name="Thompson L.S."/>
            <person name="Brettin T."/>
            <person name="Bruce D."/>
            <person name="Han C."/>
            <person name="Tapia R."/>
            <person name="Schmutz J."/>
            <person name="Larimer F."/>
            <person name="Land M."/>
            <person name="Hauser L."/>
            <person name="Kyrpides N."/>
            <person name="Ivanova N."/>
            <person name="Staley J."/>
            <person name="Richardson P."/>
        </authorList>
    </citation>
    <scope>NUCLEOTIDE SEQUENCE [LARGE SCALE GENOMIC DNA]</scope>
    <source>
        <strain evidence="2 3">37</strain>
    </source>
</reference>
<dbReference type="KEGG" id="pin:Ping_1560"/>
<gene>
    <name evidence="2" type="ordered locus">Ping_1560</name>
</gene>
<organism evidence="2 3">
    <name type="scientific">Psychromonas ingrahamii (strain DSM 17664 / CCUG 51855 / 37)</name>
    <dbReference type="NCBI Taxonomy" id="357804"/>
    <lineage>
        <taxon>Bacteria</taxon>
        <taxon>Pseudomonadati</taxon>
        <taxon>Pseudomonadota</taxon>
        <taxon>Gammaproteobacteria</taxon>
        <taxon>Alteromonadales</taxon>
        <taxon>Psychromonadaceae</taxon>
        <taxon>Psychromonas</taxon>
    </lineage>
</organism>
<dbReference type="AlphaFoldDB" id="A1SV49"/>
<dbReference type="PANTHER" id="PTHR37529">
    <property type="entry name" value="TRANSPOSASE INSG FOR INSERTION SEQUENCE ELEMENT IS4-RELATED"/>
    <property type="match status" value="1"/>
</dbReference>
<proteinExistence type="predicted"/>
<dbReference type="Pfam" id="PF13006">
    <property type="entry name" value="Nterm_IS4"/>
    <property type="match status" value="1"/>
</dbReference>
<dbReference type="eggNOG" id="COG3385">
    <property type="taxonomic scope" value="Bacteria"/>
</dbReference>
<evidence type="ECO:0000313" key="3">
    <source>
        <dbReference type="Proteomes" id="UP000000639"/>
    </source>
</evidence>
<dbReference type="HOGENOM" id="CLU_178150_0_0_6"/>
<dbReference type="PANTHER" id="PTHR37529:SF1">
    <property type="entry name" value="TRANSPOSASE INSG FOR INSERTION SEQUENCE ELEMENT IS4-RELATED"/>
    <property type="match status" value="1"/>
</dbReference>